<dbReference type="AlphaFoldDB" id="A0A914RP55"/>
<dbReference type="GO" id="GO:0005886">
    <property type="term" value="C:plasma membrane"/>
    <property type="evidence" value="ECO:0007669"/>
    <property type="project" value="TreeGrafter"/>
</dbReference>
<organism evidence="1 2">
    <name type="scientific">Parascaris equorum</name>
    <name type="common">Equine roundworm</name>
    <dbReference type="NCBI Taxonomy" id="6256"/>
    <lineage>
        <taxon>Eukaryota</taxon>
        <taxon>Metazoa</taxon>
        <taxon>Ecdysozoa</taxon>
        <taxon>Nematoda</taxon>
        <taxon>Chromadorea</taxon>
        <taxon>Rhabditida</taxon>
        <taxon>Spirurina</taxon>
        <taxon>Ascaridomorpha</taxon>
        <taxon>Ascaridoidea</taxon>
        <taxon>Ascarididae</taxon>
        <taxon>Parascaris</taxon>
    </lineage>
</organism>
<name>A0A914RP55_PAREQ</name>
<dbReference type="InterPro" id="IPR051697">
    <property type="entry name" value="Patched_domain-protein"/>
</dbReference>
<dbReference type="GO" id="GO:0030659">
    <property type="term" value="C:cytoplasmic vesicle membrane"/>
    <property type="evidence" value="ECO:0007669"/>
    <property type="project" value="TreeGrafter"/>
</dbReference>
<dbReference type="GO" id="GO:0006897">
    <property type="term" value="P:endocytosis"/>
    <property type="evidence" value="ECO:0007669"/>
    <property type="project" value="TreeGrafter"/>
</dbReference>
<dbReference type="WBParaSite" id="PEQ_0000828401-mRNA-1">
    <property type="protein sequence ID" value="PEQ_0000828401-mRNA-1"/>
    <property type="gene ID" value="PEQ_0000828401"/>
</dbReference>
<protein>
    <submittedName>
        <fullName evidence="2">Uncharacterized protein</fullName>
    </submittedName>
</protein>
<evidence type="ECO:0000313" key="2">
    <source>
        <dbReference type="WBParaSite" id="PEQ_0000828401-mRNA-1"/>
    </source>
</evidence>
<reference evidence="2" key="1">
    <citation type="submission" date="2022-11" db="UniProtKB">
        <authorList>
            <consortium name="WormBaseParasite"/>
        </authorList>
    </citation>
    <scope>IDENTIFICATION</scope>
</reference>
<dbReference type="GO" id="GO:0018996">
    <property type="term" value="P:molting cycle, collagen and cuticulin-based cuticle"/>
    <property type="evidence" value="ECO:0007669"/>
    <property type="project" value="TreeGrafter"/>
</dbReference>
<sequence length="383" mass="44855">MPLGELVTEHPPKNKLKRQITVPVHSDTIRFYVVHKNYENLLQSETLGKLYRYTNEILRVTAQYEGTIYHFESFCKKEPNEQNCSNSLNVWLKHADILFRDDKTKNNPNLQLSYPVMYLFNRPKDIGNRWARVLTLHWFVEFPSTAELEGAYLAYREAMTEFWKVKSLESGLDFIPHNGRAMDDEMRLIIETAVPFAIPVSIQLMLFVVLSNYSSDRTKSKPMEAYLAPFSFTFPTVMVYGGRKEAEGGLMSCCYRNIPLNKENDLQVTDSKTNADKMRGTHSDENQRHKTIGRVSTNFWLWEYQRFLNDFPDVEYETGFYDQKYLSDFFSQFDYQQYPHVKMKANSTNGEPCIAAFTFQTSFYGLDSWDKRQVSNLSQQIIK</sequence>
<dbReference type="PANTHER" id="PTHR10796:SF185">
    <property type="entry name" value="SSD DOMAIN-CONTAINING PROTEIN"/>
    <property type="match status" value="1"/>
</dbReference>
<dbReference type="PANTHER" id="PTHR10796">
    <property type="entry name" value="PATCHED-RELATED"/>
    <property type="match status" value="1"/>
</dbReference>
<proteinExistence type="predicted"/>
<dbReference type="Proteomes" id="UP000887564">
    <property type="component" value="Unplaced"/>
</dbReference>
<evidence type="ECO:0000313" key="1">
    <source>
        <dbReference type="Proteomes" id="UP000887564"/>
    </source>
</evidence>
<keyword evidence="1" id="KW-1185">Reference proteome</keyword>
<accession>A0A914RP55</accession>